<dbReference type="PANTHER" id="PTHR30055">
    <property type="entry name" value="HTH-TYPE TRANSCRIPTIONAL REGULATOR RUTR"/>
    <property type="match status" value="1"/>
</dbReference>
<dbReference type="InterPro" id="IPR001647">
    <property type="entry name" value="HTH_TetR"/>
</dbReference>
<gene>
    <name evidence="4" type="ORF">SMC1_01315</name>
</gene>
<keyword evidence="5" id="KW-1185">Reference proteome</keyword>
<evidence type="ECO:0000313" key="4">
    <source>
        <dbReference type="EMBL" id="RIE17589.1"/>
    </source>
</evidence>
<dbReference type="PROSITE" id="PS50977">
    <property type="entry name" value="HTH_TETR_2"/>
    <property type="match status" value="1"/>
</dbReference>
<dbReference type="PRINTS" id="PR00455">
    <property type="entry name" value="HTHTETR"/>
</dbReference>
<comment type="caution">
    <text evidence="4">The sequence shown here is derived from an EMBL/GenBank/DDBJ whole genome shotgun (WGS) entry which is preliminary data.</text>
</comment>
<dbReference type="Pfam" id="PF00440">
    <property type="entry name" value="TetR_N"/>
    <property type="match status" value="1"/>
</dbReference>
<name>A0A398DTY7_9BACT</name>
<evidence type="ECO:0000256" key="1">
    <source>
        <dbReference type="ARBA" id="ARBA00023125"/>
    </source>
</evidence>
<dbReference type="InterPro" id="IPR050109">
    <property type="entry name" value="HTH-type_TetR-like_transc_reg"/>
</dbReference>
<evidence type="ECO:0000256" key="2">
    <source>
        <dbReference type="PROSITE-ProRule" id="PRU00335"/>
    </source>
</evidence>
<feature type="domain" description="HTH tetR-type" evidence="3">
    <location>
        <begin position="14"/>
        <end position="74"/>
    </location>
</feature>
<sequence length="207" mass="23122">MAPRSEESNTQIKDDRQKQILSSALKVFIHKGFAAAKMSDIATEAGISYGLMYHYFQSKDEIYAELVRDAVDSSRHMIEQLKADDMEPIDKMRALVAGIFKSVGQEQSAGYYFVLMMEAMTSGVYPVQAIEHRHGPGRSFEMLVRVIEQGQHKGQIAQGDPAQLVYTFFSAILGLASLKVSGTIETMPDPEILMRIFQPASQTTTRH</sequence>
<dbReference type="EMBL" id="QXIY01000002">
    <property type="protein sequence ID" value="RIE17589.1"/>
    <property type="molecule type" value="Genomic_DNA"/>
</dbReference>
<dbReference type="SUPFAM" id="SSF48498">
    <property type="entry name" value="Tetracyclin repressor-like, C-terminal domain"/>
    <property type="match status" value="1"/>
</dbReference>
<dbReference type="GO" id="GO:0000976">
    <property type="term" value="F:transcription cis-regulatory region binding"/>
    <property type="evidence" value="ECO:0007669"/>
    <property type="project" value="TreeGrafter"/>
</dbReference>
<organism evidence="4 5">
    <name type="scientific">Candidatus Cryosericum septentrionale</name>
    <dbReference type="NCBI Taxonomy" id="2290913"/>
    <lineage>
        <taxon>Bacteria</taxon>
        <taxon>Pseudomonadati</taxon>
        <taxon>Caldisericota/Cryosericota group</taxon>
        <taxon>Candidatus Cryosericota</taxon>
        <taxon>Candidatus Cryosericia</taxon>
        <taxon>Candidatus Cryosericales</taxon>
        <taxon>Candidatus Cryosericaceae</taxon>
        <taxon>Candidatus Cryosericum</taxon>
    </lineage>
</organism>
<dbReference type="InterPro" id="IPR009057">
    <property type="entry name" value="Homeodomain-like_sf"/>
</dbReference>
<accession>A0A398DTY7</accession>
<evidence type="ECO:0000313" key="5">
    <source>
        <dbReference type="Proteomes" id="UP000266113"/>
    </source>
</evidence>
<dbReference type="Proteomes" id="UP000266113">
    <property type="component" value="Unassembled WGS sequence"/>
</dbReference>
<dbReference type="OrthoDB" id="9785164at2"/>
<dbReference type="GO" id="GO:0003700">
    <property type="term" value="F:DNA-binding transcription factor activity"/>
    <property type="evidence" value="ECO:0007669"/>
    <property type="project" value="TreeGrafter"/>
</dbReference>
<keyword evidence="1 2" id="KW-0238">DNA-binding</keyword>
<dbReference type="AlphaFoldDB" id="A0A398DTY7"/>
<dbReference type="Gene3D" id="1.10.357.10">
    <property type="entry name" value="Tetracycline Repressor, domain 2"/>
    <property type="match status" value="1"/>
</dbReference>
<dbReference type="PANTHER" id="PTHR30055:SF196">
    <property type="entry name" value="HTH-TYPE TRANSCRIPTIONAL REGULATOR RUTR"/>
    <property type="match status" value="1"/>
</dbReference>
<feature type="DNA-binding region" description="H-T-H motif" evidence="2">
    <location>
        <begin position="37"/>
        <end position="56"/>
    </location>
</feature>
<dbReference type="InterPro" id="IPR036271">
    <property type="entry name" value="Tet_transcr_reg_TetR-rel_C_sf"/>
</dbReference>
<proteinExistence type="predicted"/>
<protein>
    <submittedName>
        <fullName evidence="4">TetR/AcrR family transcriptional regulator</fullName>
    </submittedName>
</protein>
<dbReference type="RefSeq" id="WP_119085011.1">
    <property type="nucleotide sequence ID" value="NZ_QXIY01000002.1"/>
</dbReference>
<reference evidence="4 5" key="1">
    <citation type="submission" date="2018-09" db="EMBL/GenBank/DDBJ databases">
        <title>Discovery and Ecogenomic Context for Candidatus Cryosericales, a Global Caldiserica Order Active in Thawing Permafrost.</title>
        <authorList>
            <person name="Martinez M.A."/>
            <person name="Woodcroft B.J."/>
            <person name="Ignacio Espinoza J.C."/>
            <person name="Zayed A."/>
            <person name="Singleton C.M."/>
            <person name="Boyd J."/>
            <person name="Li Y.-F."/>
            <person name="Purvine S."/>
            <person name="Maughan H."/>
            <person name="Hodgkins S.B."/>
            <person name="Anderson D."/>
            <person name="Sederholm M."/>
            <person name="Temperton B."/>
            <person name="Saleska S.R."/>
            <person name="Tyson G.W."/>
            <person name="Rich V.I."/>
        </authorList>
    </citation>
    <scope>NUCLEOTIDE SEQUENCE [LARGE SCALE GENOMIC DNA]</scope>
    <source>
        <strain evidence="4 5">SMC1</strain>
    </source>
</reference>
<dbReference type="SUPFAM" id="SSF46689">
    <property type="entry name" value="Homeodomain-like"/>
    <property type="match status" value="1"/>
</dbReference>
<dbReference type="Gene3D" id="1.10.10.60">
    <property type="entry name" value="Homeodomain-like"/>
    <property type="match status" value="1"/>
</dbReference>
<evidence type="ECO:0000259" key="3">
    <source>
        <dbReference type="PROSITE" id="PS50977"/>
    </source>
</evidence>